<evidence type="ECO:0000256" key="1">
    <source>
        <dbReference type="ARBA" id="ARBA00001974"/>
    </source>
</evidence>
<dbReference type="Pfam" id="PF08031">
    <property type="entry name" value="BBE"/>
    <property type="match status" value="1"/>
</dbReference>
<evidence type="ECO:0000256" key="3">
    <source>
        <dbReference type="ARBA" id="ARBA00022630"/>
    </source>
</evidence>
<dbReference type="Gene3D" id="3.30.465.10">
    <property type="match status" value="1"/>
</dbReference>
<dbReference type="InterPro" id="IPR012951">
    <property type="entry name" value="BBE"/>
</dbReference>
<dbReference type="InterPro" id="IPR016166">
    <property type="entry name" value="FAD-bd_PCMH"/>
</dbReference>
<feature type="domain" description="FAD-binding PCMH-type" evidence="6">
    <location>
        <begin position="39"/>
        <end position="209"/>
    </location>
</feature>
<dbReference type="RefSeq" id="WP_311555674.1">
    <property type="nucleotide sequence ID" value="NZ_JAVREJ010000004.1"/>
</dbReference>
<dbReference type="InterPro" id="IPR050416">
    <property type="entry name" value="FAD-linked_Oxidoreductase"/>
</dbReference>
<dbReference type="InterPro" id="IPR006094">
    <property type="entry name" value="Oxid_FAD_bind_N"/>
</dbReference>
<accession>A0ABU2N9D3</accession>
<evidence type="ECO:0000256" key="2">
    <source>
        <dbReference type="ARBA" id="ARBA00005466"/>
    </source>
</evidence>
<keyword evidence="5" id="KW-0560">Oxidoreductase</keyword>
<evidence type="ECO:0000256" key="4">
    <source>
        <dbReference type="ARBA" id="ARBA00022827"/>
    </source>
</evidence>
<evidence type="ECO:0000313" key="8">
    <source>
        <dbReference type="Proteomes" id="UP001183202"/>
    </source>
</evidence>
<dbReference type="InterPro" id="IPR036318">
    <property type="entry name" value="FAD-bd_PCMH-like_sf"/>
</dbReference>
<organism evidence="7 8">
    <name type="scientific">Pseudonocardia charpentierae</name>
    <dbReference type="NCBI Taxonomy" id="3075545"/>
    <lineage>
        <taxon>Bacteria</taxon>
        <taxon>Bacillati</taxon>
        <taxon>Actinomycetota</taxon>
        <taxon>Actinomycetes</taxon>
        <taxon>Pseudonocardiales</taxon>
        <taxon>Pseudonocardiaceae</taxon>
        <taxon>Pseudonocardia</taxon>
    </lineage>
</organism>
<reference evidence="8" key="1">
    <citation type="submission" date="2023-07" db="EMBL/GenBank/DDBJ databases">
        <title>30 novel species of actinomycetes from the DSMZ collection.</title>
        <authorList>
            <person name="Nouioui I."/>
        </authorList>
    </citation>
    <scope>NUCLEOTIDE SEQUENCE [LARGE SCALE GENOMIC DNA]</scope>
    <source>
        <strain evidence="8">DSM 45834</strain>
    </source>
</reference>
<comment type="similarity">
    <text evidence="2">Belongs to the oxygen-dependent FAD-linked oxidoreductase family.</text>
</comment>
<dbReference type="Proteomes" id="UP001183202">
    <property type="component" value="Unassembled WGS sequence"/>
</dbReference>
<dbReference type="InterPro" id="IPR016167">
    <property type="entry name" value="FAD-bd_PCMH_sub1"/>
</dbReference>
<dbReference type="Gene3D" id="3.40.462.20">
    <property type="match status" value="1"/>
</dbReference>
<evidence type="ECO:0000256" key="5">
    <source>
        <dbReference type="ARBA" id="ARBA00023002"/>
    </source>
</evidence>
<dbReference type="InterPro" id="IPR016169">
    <property type="entry name" value="FAD-bd_PCMH_sub2"/>
</dbReference>
<comment type="cofactor">
    <cofactor evidence="1">
        <name>FAD</name>
        <dbReference type="ChEBI" id="CHEBI:57692"/>
    </cofactor>
</comment>
<keyword evidence="3" id="KW-0285">Flavoprotein</keyword>
<proteinExistence type="inferred from homology"/>
<protein>
    <submittedName>
        <fullName evidence="7">FAD-binding oxidoreductase</fullName>
    </submittedName>
</protein>
<name>A0ABU2N9D3_9PSEU</name>
<keyword evidence="4" id="KW-0274">FAD</keyword>
<dbReference type="SUPFAM" id="SSF56176">
    <property type="entry name" value="FAD-binding/transporter-associated domain-like"/>
    <property type="match status" value="1"/>
</dbReference>
<dbReference type="PANTHER" id="PTHR42973:SF39">
    <property type="entry name" value="FAD-BINDING PCMH-TYPE DOMAIN-CONTAINING PROTEIN"/>
    <property type="match status" value="1"/>
</dbReference>
<dbReference type="PROSITE" id="PS51387">
    <property type="entry name" value="FAD_PCMH"/>
    <property type="match status" value="1"/>
</dbReference>
<dbReference type="PROSITE" id="PS00862">
    <property type="entry name" value="OX2_COVAL_FAD"/>
    <property type="match status" value="1"/>
</dbReference>
<dbReference type="EMBL" id="JAVREJ010000004">
    <property type="protein sequence ID" value="MDT0349658.1"/>
    <property type="molecule type" value="Genomic_DNA"/>
</dbReference>
<comment type="caution">
    <text evidence="7">The sequence shown here is derived from an EMBL/GenBank/DDBJ whole genome shotgun (WGS) entry which is preliminary data.</text>
</comment>
<gene>
    <name evidence="7" type="ORF">RM445_08995</name>
</gene>
<evidence type="ECO:0000313" key="7">
    <source>
        <dbReference type="EMBL" id="MDT0349658.1"/>
    </source>
</evidence>
<sequence length="464" mass="49220">MTQTIARDVTTLRAAVNGAVLLPGDGGYDEARSVWNGDIDRRPAVIVRCTGPDDVAAALRYAQDSGLEVAVRGGGHGYWGAAVPEGGVMIDLSPIRHVVVDPEARRARVGGGATLGELDAATQEHGLAVPAGTVSHTGVGGLTLGGGWGWFSRMHGFTIDNLESAQVVLADGRSVRASADEHPDLFWALRGGGGNFGVVTEFEFRLHELGPIVQFAMLAVEQERAADALRAARDLAAGLGRTVTPAIVCAAAPPAPFVPVEHHFAPVVTLILVGFGDPEEHAAAVAAARDVLQPLFDVVTPMPYVALQQMLDEGNPWGTRSYTKGLYLDVLPDAAIDALAERLSARRSGHTEVLIAPMGEAIADLPDDATAFGGSRSLRYVVAVECKAGDAESFVQGRRWVRDTWHALRPAAAHDGGYVNLNAEFEGDSLRNTYGAAKFDRLRKIKAQYDPTNVFRHNANIPPA</sequence>
<dbReference type="PANTHER" id="PTHR42973">
    <property type="entry name" value="BINDING OXIDOREDUCTASE, PUTATIVE (AFU_ORTHOLOGUE AFUA_1G17690)-RELATED"/>
    <property type="match status" value="1"/>
</dbReference>
<evidence type="ECO:0000259" key="6">
    <source>
        <dbReference type="PROSITE" id="PS51387"/>
    </source>
</evidence>
<dbReference type="Gene3D" id="3.30.43.10">
    <property type="entry name" value="Uridine Diphospho-n-acetylenolpyruvylglucosamine Reductase, domain 2"/>
    <property type="match status" value="1"/>
</dbReference>
<dbReference type="InterPro" id="IPR006093">
    <property type="entry name" value="Oxy_OxRdtase_FAD_BS"/>
</dbReference>
<keyword evidence="8" id="KW-1185">Reference proteome</keyword>
<dbReference type="Pfam" id="PF01565">
    <property type="entry name" value="FAD_binding_4"/>
    <property type="match status" value="1"/>
</dbReference>